<keyword evidence="8" id="KW-0067">ATP-binding</keyword>
<reference evidence="18 19" key="1">
    <citation type="submission" date="2017-01" db="EMBL/GenBank/DDBJ databases">
        <title>Genome sequencing of Rhodoferax fermentans JCM 7819.</title>
        <authorList>
            <person name="Kim Y.J."/>
            <person name="Farh M.E.-A."/>
            <person name="Yang D.-C."/>
        </authorList>
    </citation>
    <scope>NUCLEOTIDE SEQUENCE [LARGE SCALE GENOMIC DNA]</scope>
    <source>
        <strain evidence="18 19">JCM 7819</strain>
    </source>
</reference>
<evidence type="ECO:0000256" key="4">
    <source>
        <dbReference type="ARBA" id="ARBA00022679"/>
    </source>
</evidence>
<accession>A0A1T1ANF9</accession>
<evidence type="ECO:0000256" key="7">
    <source>
        <dbReference type="ARBA" id="ARBA00022777"/>
    </source>
</evidence>
<dbReference type="SUPFAM" id="SSF55874">
    <property type="entry name" value="ATPase domain of HSP90 chaperone/DNA topoisomerase II/histidine kinase"/>
    <property type="match status" value="1"/>
</dbReference>
<dbReference type="Gene3D" id="3.30.450.20">
    <property type="entry name" value="PAS domain"/>
    <property type="match status" value="1"/>
</dbReference>
<dbReference type="InterPro" id="IPR005467">
    <property type="entry name" value="His_kinase_dom"/>
</dbReference>
<dbReference type="PROSITE" id="PS50110">
    <property type="entry name" value="RESPONSE_REGULATORY"/>
    <property type="match status" value="1"/>
</dbReference>
<dbReference type="PRINTS" id="PR00344">
    <property type="entry name" value="BCTRLSENSOR"/>
</dbReference>
<evidence type="ECO:0000256" key="14">
    <source>
        <dbReference type="ARBA" id="ARBA00070152"/>
    </source>
</evidence>
<dbReference type="InterPro" id="IPR001789">
    <property type="entry name" value="Sig_transdc_resp-reg_receiver"/>
</dbReference>
<evidence type="ECO:0000259" key="16">
    <source>
        <dbReference type="PROSITE" id="PS50109"/>
    </source>
</evidence>
<dbReference type="STRING" id="28066.RF819_01185"/>
<dbReference type="SUPFAM" id="SSF52172">
    <property type="entry name" value="CheY-like"/>
    <property type="match status" value="1"/>
</dbReference>
<dbReference type="InterPro" id="IPR036890">
    <property type="entry name" value="HATPase_C_sf"/>
</dbReference>
<dbReference type="AlphaFoldDB" id="A0A1T1ANF9"/>
<keyword evidence="4" id="KW-0808">Transferase</keyword>
<evidence type="ECO:0000256" key="9">
    <source>
        <dbReference type="ARBA" id="ARBA00023012"/>
    </source>
</evidence>
<keyword evidence="19" id="KW-1185">Reference proteome</keyword>
<dbReference type="EMBL" id="MTJN01000002">
    <property type="protein sequence ID" value="OOV05503.1"/>
    <property type="molecule type" value="Genomic_DNA"/>
</dbReference>
<evidence type="ECO:0000313" key="19">
    <source>
        <dbReference type="Proteomes" id="UP000190750"/>
    </source>
</evidence>
<dbReference type="SMART" id="SM00388">
    <property type="entry name" value="HisKA"/>
    <property type="match status" value="1"/>
</dbReference>
<evidence type="ECO:0000256" key="2">
    <source>
        <dbReference type="ARBA" id="ARBA00012438"/>
    </source>
</evidence>
<keyword evidence="3 15" id="KW-0597">Phosphoprotein</keyword>
<dbReference type="InterPro" id="IPR036097">
    <property type="entry name" value="HisK_dim/P_sf"/>
</dbReference>
<feature type="domain" description="Histidine kinase" evidence="16">
    <location>
        <begin position="262"/>
        <end position="478"/>
    </location>
</feature>
<dbReference type="Proteomes" id="UP000190750">
    <property type="component" value="Unassembled WGS sequence"/>
</dbReference>
<dbReference type="FunFam" id="1.10.287.130:FF:000002">
    <property type="entry name" value="Two-component osmosensing histidine kinase"/>
    <property type="match status" value="1"/>
</dbReference>
<feature type="modified residue" description="4-aspartylphosphate" evidence="15">
    <location>
        <position position="570"/>
    </location>
</feature>
<organism evidence="18 19">
    <name type="scientific">Rhodoferax fermentans</name>
    <dbReference type="NCBI Taxonomy" id="28066"/>
    <lineage>
        <taxon>Bacteria</taxon>
        <taxon>Pseudomonadati</taxon>
        <taxon>Pseudomonadota</taxon>
        <taxon>Betaproteobacteria</taxon>
        <taxon>Burkholderiales</taxon>
        <taxon>Comamonadaceae</taxon>
        <taxon>Rhodoferax</taxon>
    </lineage>
</organism>
<keyword evidence="9" id="KW-0902">Two-component regulatory system</keyword>
<dbReference type="SUPFAM" id="SSF47384">
    <property type="entry name" value="Homodimeric domain of signal transducing histidine kinase"/>
    <property type="match status" value="1"/>
</dbReference>
<dbReference type="PROSITE" id="PS50109">
    <property type="entry name" value="HIS_KIN"/>
    <property type="match status" value="1"/>
</dbReference>
<keyword evidence="7" id="KW-0418">Kinase</keyword>
<dbReference type="SMART" id="SM00448">
    <property type="entry name" value="REC"/>
    <property type="match status" value="1"/>
</dbReference>
<evidence type="ECO:0000256" key="6">
    <source>
        <dbReference type="ARBA" id="ARBA00022741"/>
    </source>
</evidence>
<dbReference type="CDD" id="cd17546">
    <property type="entry name" value="REC_hyHK_CKI1_RcsC-like"/>
    <property type="match status" value="1"/>
</dbReference>
<evidence type="ECO:0000256" key="8">
    <source>
        <dbReference type="ARBA" id="ARBA00022840"/>
    </source>
</evidence>
<comment type="catalytic activity">
    <reaction evidence="1">
        <text>ATP + protein L-histidine = ADP + protein N-phospho-L-histidine.</text>
        <dbReference type="EC" id="2.7.13.3"/>
    </reaction>
</comment>
<dbReference type="PANTHER" id="PTHR45339:SF1">
    <property type="entry name" value="HYBRID SIGNAL TRANSDUCTION HISTIDINE KINASE J"/>
    <property type="match status" value="1"/>
</dbReference>
<dbReference type="FunFam" id="3.30.565.10:FF:000010">
    <property type="entry name" value="Sensor histidine kinase RcsC"/>
    <property type="match status" value="1"/>
</dbReference>
<dbReference type="InterPro" id="IPR011006">
    <property type="entry name" value="CheY-like_superfamily"/>
</dbReference>
<dbReference type="SUPFAM" id="SSF55785">
    <property type="entry name" value="PYP-like sensor domain (PAS domain)"/>
    <property type="match status" value="1"/>
</dbReference>
<dbReference type="PANTHER" id="PTHR45339">
    <property type="entry name" value="HYBRID SIGNAL TRANSDUCTION HISTIDINE KINASE J"/>
    <property type="match status" value="1"/>
</dbReference>
<evidence type="ECO:0000256" key="15">
    <source>
        <dbReference type="PROSITE-ProRule" id="PRU00169"/>
    </source>
</evidence>
<comment type="subunit">
    <text evidence="12">At low DSF concentrations, interacts with RpfF.</text>
</comment>
<dbReference type="Pfam" id="PF00072">
    <property type="entry name" value="Response_reg"/>
    <property type="match status" value="1"/>
</dbReference>
<comment type="caution">
    <text evidence="18">The sequence shown here is derived from an EMBL/GenBank/DDBJ whole genome shotgun (WGS) entry which is preliminary data.</text>
</comment>
<dbReference type="EC" id="2.7.13.3" evidence="2"/>
<evidence type="ECO:0000256" key="1">
    <source>
        <dbReference type="ARBA" id="ARBA00000085"/>
    </source>
</evidence>
<dbReference type="Gene3D" id="1.10.287.130">
    <property type="match status" value="1"/>
</dbReference>
<dbReference type="Gene3D" id="3.40.50.2300">
    <property type="match status" value="1"/>
</dbReference>
<evidence type="ECO:0000256" key="11">
    <source>
        <dbReference type="ARBA" id="ARBA00058004"/>
    </source>
</evidence>
<evidence type="ECO:0000256" key="5">
    <source>
        <dbReference type="ARBA" id="ARBA00022729"/>
    </source>
</evidence>
<evidence type="ECO:0000256" key="13">
    <source>
        <dbReference type="ARBA" id="ARBA00068150"/>
    </source>
</evidence>
<dbReference type="GO" id="GO:0005524">
    <property type="term" value="F:ATP binding"/>
    <property type="evidence" value="ECO:0007669"/>
    <property type="project" value="UniProtKB-KW"/>
</dbReference>
<evidence type="ECO:0000256" key="12">
    <source>
        <dbReference type="ARBA" id="ARBA00064003"/>
    </source>
</evidence>
<evidence type="ECO:0000256" key="3">
    <source>
        <dbReference type="ARBA" id="ARBA00022553"/>
    </source>
</evidence>
<dbReference type="InterPro" id="IPR004358">
    <property type="entry name" value="Sig_transdc_His_kin-like_C"/>
</dbReference>
<feature type="domain" description="Response regulatory" evidence="17">
    <location>
        <begin position="521"/>
        <end position="638"/>
    </location>
</feature>
<proteinExistence type="predicted"/>
<keyword evidence="5" id="KW-0732">Signal</keyword>
<dbReference type="Pfam" id="PF02518">
    <property type="entry name" value="HATPase_c"/>
    <property type="match status" value="1"/>
</dbReference>
<name>A0A1T1ANF9_RHOFE</name>
<evidence type="ECO:0000313" key="18">
    <source>
        <dbReference type="EMBL" id="OOV05503.1"/>
    </source>
</evidence>
<keyword evidence="6" id="KW-0547">Nucleotide-binding</keyword>
<dbReference type="Gene3D" id="3.30.565.10">
    <property type="entry name" value="Histidine kinase-like ATPase, C-terminal domain"/>
    <property type="match status" value="1"/>
</dbReference>
<dbReference type="InterPro" id="IPR003661">
    <property type="entry name" value="HisK_dim/P_dom"/>
</dbReference>
<dbReference type="InterPro" id="IPR035965">
    <property type="entry name" value="PAS-like_dom_sf"/>
</dbReference>
<dbReference type="InterPro" id="IPR003594">
    <property type="entry name" value="HATPase_dom"/>
</dbReference>
<gene>
    <name evidence="18" type="ORF">RF819_01185</name>
</gene>
<comment type="function">
    <text evidence="11">Member of the two-component regulatory system BvgS/BvgA. Phosphorylates BvgA via a four-step phosphorelay in response to environmental signals.</text>
</comment>
<dbReference type="GO" id="GO:0000155">
    <property type="term" value="F:phosphorelay sensor kinase activity"/>
    <property type="evidence" value="ECO:0007669"/>
    <property type="project" value="InterPro"/>
</dbReference>
<evidence type="ECO:0000259" key="17">
    <source>
        <dbReference type="PROSITE" id="PS50110"/>
    </source>
</evidence>
<evidence type="ECO:0000256" key="10">
    <source>
        <dbReference type="ARBA" id="ARBA00023026"/>
    </source>
</evidence>
<dbReference type="CDD" id="cd00082">
    <property type="entry name" value="HisKA"/>
    <property type="match status" value="1"/>
</dbReference>
<dbReference type="Pfam" id="PF00512">
    <property type="entry name" value="HisKA"/>
    <property type="match status" value="1"/>
</dbReference>
<sequence length="639" mass="69729">MAALLPYSALESFHWSDTPMWVFDMLHQRMLWANPAGVAFWKADSLEEFLARDFADLSEATVTRNQVVMAEHAAGRTARAQWTVYPKGHPVTFNAHSIGIELADGSVAILYEAHSPSLSLDPAVLRGVEAMQHTSVLIALFSRSGSAVMRNPAAVRAFGAVDPSAEQDDFQAMFAEPETAQTIHKQLNQGKSYSCEIQLTTLNGIRWYGMDTRLVPDPVTGAPLVLINARDINELKTMQVELQRATQAAMAANVAKSQFLANMSHEIRTPMNGVMGMTRLLMETPLSTEQQDYARDIAQSGESLLAIINDILDLSKIEAGHMTFEQHPFKVTEMVDAVLSVLKERAREKGIGLAVDITPAAHVSFVGDSLRIHQVLLNLAGNAVKFTEQGEVRLCVSRLDHGLRFEISDTGIGIAPSERGRLFSNFSQIDASTSRKYGGTGLGLVICKRLVEGMQGRIGLAEDRPTGSLFWFELPVLPLSTAPTEVSMTPEIAVSVQSAAKPVTEPTGASNPVPEPTRSGCILLVEDNKINQKLVLTLLQRMGYTVDLAENGLQGVDAAGKQPYALILMDMQMPEMDGLEATRHIRRGKGVNSHSPIVALTANAMLADQNACREAGMNDFLSKPFNRATLVACLERWII</sequence>
<dbReference type="SMART" id="SM00387">
    <property type="entry name" value="HATPase_c"/>
    <property type="match status" value="1"/>
</dbReference>
<keyword evidence="10" id="KW-0843">Virulence</keyword>
<protein>
    <recommendedName>
        <fullName evidence="13">Sensory/regulatory protein RpfC</fullName>
        <ecNumber evidence="2">2.7.13.3</ecNumber>
    </recommendedName>
    <alternativeName>
        <fullName evidence="14">Virulence sensor protein BvgS</fullName>
    </alternativeName>
</protein>
<dbReference type="CDD" id="cd16922">
    <property type="entry name" value="HATPase_EvgS-ArcB-TorS-like"/>
    <property type="match status" value="1"/>
</dbReference>